<dbReference type="Proteomes" id="UP001140091">
    <property type="component" value="Unassembled WGS sequence"/>
</dbReference>
<evidence type="ECO:0000313" key="2">
    <source>
        <dbReference type="EMBL" id="KAJ2926983.1"/>
    </source>
</evidence>
<feature type="region of interest" description="Disordered" evidence="1">
    <location>
        <begin position="108"/>
        <end position="153"/>
    </location>
</feature>
<organism evidence="2 3">
    <name type="scientific">Candolleomyces eurysporus</name>
    <dbReference type="NCBI Taxonomy" id="2828524"/>
    <lineage>
        <taxon>Eukaryota</taxon>
        <taxon>Fungi</taxon>
        <taxon>Dikarya</taxon>
        <taxon>Basidiomycota</taxon>
        <taxon>Agaricomycotina</taxon>
        <taxon>Agaricomycetes</taxon>
        <taxon>Agaricomycetidae</taxon>
        <taxon>Agaricales</taxon>
        <taxon>Agaricineae</taxon>
        <taxon>Psathyrellaceae</taxon>
        <taxon>Candolleomyces</taxon>
    </lineage>
</organism>
<feature type="compositionally biased region" description="Basic and acidic residues" evidence="1">
    <location>
        <begin position="140"/>
        <end position="153"/>
    </location>
</feature>
<evidence type="ECO:0000313" key="3">
    <source>
        <dbReference type="Proteomes" id="UP001140091"/>
    </source>
</evidence>
<protein>
    <submittedName>
        <fullName evidence="2">Uncharacterized protein</fullName>
    </submittedName>
</protein>
<dbReference type="AlphaFoldDB" id="A0A9W8J6J0"/>
<comment type="caution">
    <text evidence="2">The sequence shown here is derived from an EMBL/GenBank/DDBJ whole genome shotgun (WGS) entry which is preliminary data.</text>
</comment>
<proteinExistence type="predicted"/>
<keyword evidence="3" id="KW-1185">Reference proteome</keyword>
<dbReference type="EMBL" id="JANBPK010001040">
    <property type="protein sequence ID" value="KAJ2926983.1"/>
    <property type="molecule type" value="Genomic_DNA"/>
</dbReference>
<accession>A0A9W8J6J0</accession>
<name>A0A9W8J6J0_9AGAR</name>
<feature type="region of interest" description="Disordered" evidence="1">
    <location>
        <begin position="384"/>
        <end position="413"/>
    </location>
</feature>
<dbReference type="OrthoDB" id="2748701at2759"/>
<evidence type="ECO:0000256" key="1">
    <source>
        <dbReference type="SAM" id="MobiDB-lite"/>
    </source>
</evidence>
<reference evidence="2" key="1">
    <citation type="submission" date="2022-06" db="EMBL/GenBank/DDBJ databases">
        <title>Genome Sequence of Candolleomyces eurysporus.</title>
        <authorList>
            <person name="Buettner E."/>
        </authorList>
    </citation>
    <scope>NUCLEOTIDE SEQUENCE</scope>
    <source>
        <strain evidence="2">VTCC 930004</strain>
    </source>
</reference>
<feature type="non-terminal residue" evidence="2">
    <location>
        <position position="1"/>
    </location>
</feature>
<sequence>MITLENFQPEIWAHILDIACLDDGSTARSLSLVSRQIHHLSRSHLYYAVKVDSLSQLLKLEDQVSKSIPNSMEGNGYFLKTRFLCITLPTSFFAEAYPDESFVSERIPGDTPYRPWEDGTDSDGSWHTADFSGVESDDDGASRHHEQDEQSLREELEAELADITNDPACKNLGGITISSLSDLLTHPKFSVEGFVYRAYSALRRLLEACADTLEVFSLYFNPWNMIPQELFIPPLPKLQRLSIYILRGWLYIDQHTPQPGLIRPPLLFPSLKIFRMVDSFYFRFDAPKVGWWADIIKSCPDRASIQIITGERVPETPGWKSAVKKQSNIQYQFLTERTIDCIINNRKHRGSNIASQWWLDDVLGSDVVFHAQVADLDMDEVHAAYPSEDSDDDTSSLQRDDTDDETLEAMNNP</sequence>
<gene>
    <name evidence="2" type="ORF">H1R20_g10112</name>
</gene>